<dbReference type="Proteomes" id="UP000815846">
    <property type="component" value="Unassembled WGS sequence"/>
</dbReference>
<comment type="caution">
    <text evidence="1">The sequence shown here is derived from an EMBL/GenBank/DDBJ whole genome shotgun (WGS) entry which is preliminary data.</text>
</comment>
<evidence type="ECO:0000313" key="2">
    <source>
        <dbReference type="Proteomes" id="UP000815846"/>
    </source>
</evidence>
<organism evidence="1 2">
    <name type="scientific">Colwellia echini</name>
    <dbReference type="NCBI Taxonomy" id="1982103"/>
    <lineage>
        <taxon>Bacteria</taxon>
        <taxon>Pseudomonadati</taxon>
        <taxon>Pseudomonadota</taxon>
        <taxon>Gammaproteobacteria</taxon>
        <taxon>Alteromonadales</taxon>
        <taxon>Colwelliaceae</taxon>
        <taxon>Colwellia</taxon>
    </lineage>
</organism>
<sequence>MTQTVVITETPFDKRHCCWFCGEPSHVSFNFPPSSNTSSAIYNTNYLVVNCPHPRISVPCCSECKSLARKAEVDNIWAVNAFVKKQLLKIYAKHLAIGVNWTQEELASSEFEHGNFAGFARSAWFVYEVAKGRVSYAGWPLIANGVVLDESVYEELQAEELFHFDGVAYPSVTAAIEHYAGIFLLDQGYVNAVLQYMADGHIDEKSFAKTIRFCRLLVNATQSELKVAFLTLINSND</sequence>
<protein>
    <submittedName>
        <fullName evidence="1">Uncharacterized protein</fullName>
    </submittedName>
</protein>
<keyword evidence="2" id="KW-1185">Reference proteome</keyword>
<gene>
    <name evidence="1" type="ORF">CWS31_009990</name>
</gene>
<evidence type="ECO:0000313" key="1">
    <source>
        <dbReference type="EMBL" id="TYK65694.1"/>
    </source>
</evidence>
<reference evidence="1 2" key="1">
    <citation type="submission" date="2019-08" db="EMBL/GenBank/DDBJ databases">
        <title>Microbe sample from Colwellia echini.</title>
        <authorList>
            <person name="Christiansen L."/>
            <person name="Pathiraja D."/>
            <person name="Schultz-Johansen M."/>
            <person name="Choi I.-G."/>
            <person name="Stougaard P."/>
        </authorList>
    </citation>
    <scope>NUCLEOTIDE SEQUENCE [LARGE SCALE GENOMIC DNA]</scope>
    <source>
        <strain evidence="1 2">A3</strain>
    </source>
</reference>
<name>A0ABY3MX54_9GAMM</name>
<accession>A0ABY3MX54</accession>
<dbReference type="EMBL" id="PJAI02000009">
    <property type="protein sequence ID" value="TYK65694.1"/>
    <property type="molecule type" value="Genomic_DNA"/>
</dbReference>
<proteinExistence type="predicted"/>